<dbReference type="PANTHER" id="PTHR37953">
    <property type="entry name" value="UPF0127 PROTEIN MJ1496"/>
    <property type="match status" value="1"/>
</dbReference>
<dbReference type="STRING" id="1230454.C461_14388"/>
<organism evidence="2 3">
    <name type="scientific">Halorubrum aidingense JCM 13560</name>
    <dbReference type="NCBI Taxonomy" id="1230454"/>
    <lineage>
        <taxon>Archaea</taxon>
        <taxon>Methanobacteriati</taxon>
        <taxon>Methanobacteriota</taxon>
        <taxon>Stenosarchaea group</taxon>
        <taxon>Halobacteria</taxon>
        <taxon>Halobacteriales</taxon>
        <taxon>Haloferacaceae</taxon>
        <taxon>Halorubrum</taxon>
    </lineage>
</organism>
<dbReference type="Gene3D" id="2.60.120.1140">
    <property type="entry name" value="Protein of unknown function DUF192"/>
    <property type="match status" value="1"/>
</dbReference>
<evidence type="ECO:0008006" key="4">
    <source>
        <dbReference type="Google" id="ProtNLM"/>
    </source>
</evidence>
<dbReference type="OrthoDB" id="64208at2157"/>
<sequence>MRLVHRRAPAGGRNPSDDRDPSDDRETRPLADDVDVARSTLEQARGLMFRRSIPDDYALVFPFGAAETRWLHMLFVPFSIDALWLVDGEVTAKKRLAPFVGLGRGRADTVVELPAGAADAVAVGDEVRLVE</sequence>
<evidence type="ECO:0000256" key="1">
    <source>
        <dbReference type="SAM" id="MobiDB-lite"/>
    </source>
</evidence>
<feature type="region of interest" description="Disordered" evidence="1">
    <location>
        <begin position="1"/>
        <end position="35"/>
    </location>
</feature>
<keyword evidence="3" id="KW-1185">Reference proteome</keyword>
<dbReference type="EMBL" id="AOJI01000033">
    <property type="protein sequence ID" value="EMA65292.1"/>
    <property type="molecule type" value="Genomic_DNA"/>
</dbReference>
<gene>
    <name evidence="2" type="ORF">C461_14388</name>
</gene>
<comment type="caution">
    <text evidence="2">The sequence shown here is derived from an EMBL/GenBank/DDBJ whole genome shotgun (WGS) entry which is preliminary data.</text>
</comment>
<dbReference type="PANTHER" id="PTHR37953:SF1">
    <property type="entry name" value="UPF0127 PROTEIN MJ1496"/>
    <property type="match status" value="1"/>
</dbReference>
<dbReference type="AlphaFoldDB" id="M0P563"/>
<dbReference type="Pfam" id="PF02643">
    <property type="entry name" value="DUF192"/>
    <property type="match status" value="1"/>
</dbReference>
<feature type="compositionally biased region" description="Basic and acidic residues" evidence="1">
    <location>
        <begin position="15"/>
        <end position="31"/>
    </location>
</feature>
<dbReference type="InterPro" id="IPR003795">
    <property type="entry name" value="DUF192"/>
</dbReference>
<dbReference type="Proteomes" id="UP000011575">
    <property type="component" value="Unassembled WGS sequence"/>
</dbReference>
<dbReference type="RefSeq" id="WP_008002402.1">
    <property type="nucleotide sequence ID" value="NZ_AOJI01000033.1"/>
</dbReference>
<evidence type="ECO:0000313" key="2">
    <source>
        <dbReference type="EMBL" id="EMA65292.1"/>
    </source>
</evidence>
<accession>M0P563</accession>
<dbReference type="InterPro" id="IPR038695">
    <property type="entry name" value="Saro_0823-like_sf"/>
</dbReference>
<dbReference type="PATRIC" id="fig|1230454.4.peg.2895"/>
<evidence type="ECO:0000313" key="3">
    <source>
        <dbReference type="Proteomes" id="UP000011575"/>
    </source>
</evidence>
<reference evidence="2 3" key="1">
    <citation type="journal article" date="2014" name="PLoS Genet.">
        <title>Phylogenetically driven sequencing of extremely halophilic archaea reveals strategies for static and dynamic osmo-response.</title>
        <authorList>
            <person name="Becker E.A."/>
            <person name="Seitzer P.M."/>
            <person name="Tritt A."/>
            <person name="Larsen D."/>
            <person name="Krusor M."/>
            <person name="Yao A.I."/>
            <person name="Wu D."/>
            <person name="Madern D."/>
            <person name="Eisen J.A."/>
            <person name="Darling A.E."/>
            <person name="Facciotti M.T."/>
        </authorList>
    </citation>
    <scope>NUCLEOTIDE SEQUENCE [LARGE SCALE GENOMIC DNA]</scope>
    <source>
        <strain evidence="2 3">JCM 13560</strain>
    </source>
</reference>
<protein>
    <recommendedName>
        <fullName evidence="4">DUF192 domain-containing protein</fullName>
    </recommendedName>
</protein>
<name>M0P563_9EURY</name>
<proteinExistence type="predicted"/>